<accession>A0A9Q0JBS6</accession>
<gene>
    <name evidence="2" type="ORF">Tsubulata_027003</name>
</gene>
<feature type="region of interest" description="Disordered" evidence="1">
    <location>
        <begin position="322"/>
        <end position="348"/>
    </location>
</feature>
<reference evidence="2" key="2">
    <citation type="journal article" date="2023" name="Plants (Basel)">
        <title>Annotation of the Turnera subulata (Passifloraceae) Draft Genome Reveals the S-Locus Evolved after the Divergence of Turneroideae from Passifloroideae in a Stepwise Manner.</title>
        <authorList>
            <person name="Henning P.M."/>
            <person name="Roalson E.H."/>
            <person name="Mir W."/>
            <person name="McCubbin A.G."/>
            <person name="Shore J.S."/>
        </authorList>
    </citation>
    <scope>NUCLEOTIDE SEQUENCE</scope>
    <source>
        <strain evidence="2">F60SS</strain>
    </source>
</reference>
<proteinExistence type="predicted"/>
<dbReference type="PANTHER" id="PTHR31286">
    <property type="entry name" value="GLYCINE-RICH CELL WALL STRUCTURAL PROTEIN 1.8-LIKE"/>
    <property type="match status" value="1"/>
</dbReference>
<dbReference type="Proteomes" id="UP001141552">
    <property type="component" value="Unassembled WGS sequence"/>
</dbReference>
<organism evidence="2 3">
    <name type="scientific">Turnera subulata</name>
    <dbReference type="NCBI Taxonomy" id="218843"/>
    <lineage>
        <taxon>Eukaryota</taxon>
        <taxon>Viridiplantae</taxon>
        <taxon>Streptophyta</taxon>
        <taxon>Embryophyta</taxon>
        <taxon>Tracheophyta</taxon>
        <taxon>Spermatophyta</taxon>
        <taxon>Magnoliopsida</taxon>
        <taxon>eudicotyledons</taxon>
        <taxon>Gunneridae</taxon>
        <taxon>Pentapetalae</taxon>
        <taxon>rosids</taxon>
        <taxon>fabids</taxon>
        <taxon>Malpighiales</taxon>
        <taxon>Passifloraceae</taxon>
        <taxon>Turnera</taxon>
    </lineage>
</organism>
<feature type="region of interest" description="Disordered" evidence="1">
    <location>
        <begin position="1"/>
        <end position="34"/>
    </location>
</feature>
<dbReference type="OrthoDB" id="1750606at2759"/>
<evidence type="ECO:0000256" key="1">
    <source>
        <dbReference type="SAM" id="MobiDB-lite"/>
    </source>
</evidence>
<evidence type="ECO:0000313" key="2">
    <source>
        <dbReference type="EMBL" id="KAJ4835709.1"/>
    </source>
</evidence>
<comment type="caution">
    <text evidence="2">The sequence shown here is derived from an EMBL/GenBank/DDBJ whole genome shotgun (WGS) entry which is preliminary data.</text>
</comment>
<protein>
    <recommendedName>
        <fullName evidence="4">DUF4283 domain-containing protein</fullName>
    </recommendedName>
</protein>
<dbReference type="PANTHER" id="PTHR31286:SF99">
    <property type="entry name" value="DUF4283 DOMAIN-CONTAINING PROTEIN"/>
    <property type="match status" value="1"/>
</dbReference>
<sequence length="618" mass="66101">MSAPVGTPVSAAKEDDRSTKKVKNRVGDITTPMDSDDLCAAVGSDVQAVAVVSAVEEAHRISGQATNGAGETTTPMESDDLGGVAGSDGQTDMVEALDQEGGIQVADTTATKGVIAETDGTAMVAATKSPSFCDILAEQRAGNDQGVPEQEVKPEVEVLDGDFSYVSDKYGLAVRLSESFKERLEKRWDYTVVVKLLGRTVGYCTLCGRLQTLWKPSRPMKIVDLEDDFSWLGWTPWDYAFRASEGQVSQAVIWARFADFPPCWYNFEVLRALGNLVGGAMRVDANTKEAIRGKYARVAVEVNLTKPLHGTVEFDDRDFKEQAGTSTSSGVGSWMNAPRRGRRRSRPAETIPVRQTEVSGSQFNVFNSLAFQEMEQQEVVDVVAPVSSVSSPPRQVFEKRACVQGSSSGSAQGSPRGRPVSGAAMPAPTVGPNEVCGVDQQSGPVSPPLYSVLATPVVPLRAPSAKHTVSSLHPQTSQRVVTLSSDAPVTIPESFVVPPSTLPVQPIVLERPPPSHTRPPDLNVASRTKTPDKEKKKAPMALPLKKAALKVSAARKLSLRDAAVSASKEGTKEIGNQVRPGWGRIQILADSCLSMRGVLGSEMLGSNLEDTGECGSYF</sequence>
<name>A0A9Q0JBS6_9ROSI</name>
<dbReference type="AlphaFoldDB" id="A0A9Q0JBS6"/>
<evidence type="ECO:0000313" key="3">
    <source>
        <dbReference type="Proteomes" id="UP001141552"/>
    </source>
</evidence>
<reference evidence="2" key="1">
    <citation type="submission" date="2022-02" db="EMBL/GenBank/DDBJ databases">
        <authorList>
            <person name="Henning P.M."/>
            <person name="McCubbin A.G."/>
            <person name="Shore J.S."/>
        </authorList>
    </citation>
    <scope>NUCLEOTIDE SEQUENCE</scope>
    <source>
        <strain evidence="2">F60SS</strain>
        <tissue evidence="2">Leaves</tissue>
    </source>
</reference>
<keyword evidence="3" id="KW-1185">Reference proteome</keyword>
<feature type="region of interest" description="Disordered" evidence="1">
    <location>
        <begin position="401"/>
        <end position="428"/>
    </location>
</feature>
<dbReference type="EMBL" id="JAKUCV010004325">
    <property type="protein sequence ID" value="KAJ4835709.1"/>
    <property type="molecule type" value="Genomic_DNA"/>
</dbReference>
<feature type="region of interest" description="Disordered" evidence="1">
    <location>
        <begin position="506"/>
        <end position="539"/>
    </location>
</feature>
<feature type="compositionally biased region" description="Low complexity" evidence="1">
    <location>
        <begin position="404"/>
        <end position="419"/>
    </location>
</feature>
<evidence type="ECO:0008006" key="4">
    <source>
        <dbReference type="Google" id="ProtNLM"/>
    </source>
</evidence>
<dbReference type="InterPro" id="IPR040256">
    <property type="entry name" value="At4g02000-like"/>
</dbReference>